<sequence length="336" mass="36410">MSVVAAADPQRRVQPASRGFQVQVARTRRLSPSFLRMTFTGPDLDEFGTEGLDQRIKLVLPNACGDQVDVAAFTGADWYAAWRELPDDQRNPLRTYTVRAVRPLEREVDVDVVLHGVDPGAVTTRGCGLAQLIGCACKAQVGPAVKWCAAARPGDSLVLIGPNALHEGPSAGIEWRPPADATCMLLAGDETAAPAICSILERLPAGTRAHAYVEVPTEHDELDVHLPEGVELRWLPRRTSEGVAPHGSLMTEAVQTTAARLARARHAGVEPEDVDVDNAILWDTTRATSAPDGVYTWIAGEAAVVKGIRRYLVRDLGIDRRAVAFMGYWREGRAES</sequence>
<dbReference type="PROSITE" id="PS51384">
    <property type="entry name" value="FAD_FR"/>
    <property type="match status" value="1"/>
</dbReference>
<dbReference type="InterPro" id="IPR039261">
    <property type="entry name" value="FNR_nucleotide-bd"/>
</dbReference>
<name>A0A939RUX3_9CELL</name>
<dbReference type="InterPro" id="IPR017927">
    <property type="entry name" value="FAD-bd_FR_type"/>
</dbReference>
<dbReference type="PANTHER" id="PTHR30157:SF0">
    <property type="entry name" value="NADPH-DEPENDENT FERRIC-CHELATE REDUCTASE"/>
    <property type="match status" value="1"/>
</dbReference>
<dbReference type="RefSeq" id="WP_208056812.1">
    <property type="nucleotide sequence ID" value="NZ_JAGEMK010000010.1"/>
</dbReference>
<dbReference type="AlphaFoldDB" id="A0A939RUX3"/>
<dbReference type="GO" id="GO:0016491">
    <property type="term" value="F:oxidoreductase activity"/>
    <property type="evidence" value="ECO:0007669"/>
    <property type="project" value="InterPro"/>
</dbReference>
<dbReference type="InterPro" id="IPR007037">
    <property type="entry name" value="SIP_rossman_dom"/>
</dbReference>
<dbReference type="InterPro" id="IPR039374">
    <property type="entry name" value="SIP_fam"/>
</dbReference>
<protein>
    <submittedName>
        <fullName evidence="2">Siderophore-interacting protein</fullName>
    </submittedName>
</protein>
<dbReference type="CDD" id="cd06193">
    <property type="entry name" value="siderophore_interacting"/>
    <property type="match status" value="1"/>
</dbReference>
<dbReference type="Gene3D" id="3.40.50.80">
    <property type="entry name" value="Nucleotide-binding domain of ferredoxin-NADP reductase (FNR) module"/>
    <property type="match status" value="1"/>
</dbReference>
<keyword evidence="3" id="KW-1185">Reference proteome</keyword>
<evidence type="ECO:0000259" key="1">
    <source>
        <dbReference type="PROSITE" id="PS51384"/>
    </source>
</evidence>
<dbReference type="EMBL" id="JAGEMK010000010">
    <property type="protein sequence ID" value="MBO1753129.1"/>
    <property type="molecule type" value="Genomic_DNA"/>
</dbReference>
<dbReference type="Proteomes" id="UP000664209">
    <property type="component" value="Unassembled WGS sequence"/>
</dbReference>
<proteinExistence type="predicted"/>
<dbReference type="Pfam" id="PF04954">
    <property type="entry name" value="SIP"/>
    <property type="match status" value="1"/>
</dbReference>
<organism evidence="2 3">
    <name type="scientific">Actinotalea soli</name>
    <dbReference type="NCBI Taxonomy" id="2819234"/>
    <lineage>
        <taxon>Bacteria</taxon>
        <taxon>Bacillati</taxon>
        <taxon>Actinomycetota</taxon>
        <taxon>Actinomycetes</taxon>
        <taxon>Micrococcales</taxon>
        <taxon>Cellulomonadaceae</taxon>
        <taxon>Actinotalea</taxon>
    </lineage>
</organism>
<dbReference type="PANTHER" id="PTHR30157">
    <property type="entry name" value="FERRIC REDUCTASE, NADPH-DEPENDENT"/>
    <property type="match status" value="1"/>
</dbReference>
<evidence type="ECO:0000313" key="2">
    <source>
        <dbReference type="EMBL" id="MBO1753129.1"/>
    </source>
</evidence>
<evidence type="ECO:0000313" key="3">
    <source>
        <dbReference type="Proteomes" id="UP000664209"/>
    </source>
</evidence>
<dbReference type="InterPro" id="IPR013113">
    <property type="entry name" value="SIP_FAD-bd"/>
</dbReference>
<dbReference type="Gene3D" id="2.40.30.10">
    <property type="entry name" value="Translation factors"/>
    <property type="match status" value="1"/>
</dbReference>
<gene>
    <name evidence="2" type="ORF">J4G33_15065</name>
</gene>
<reference evidence="2" key="1">
    <citation type="submission" date="2021-03" db="EMBL/GenBank/DDBJ databases">
        <title>Actinotalea soli sp. nov., isolated from soil.</title>
        <authorList>
            <person name="Ping W."/>
            <person name="Zhang J."/>
        </authorList>
    </citation>
    <scope>NUCLEOTIDE SEQUENCE</scope>
    <source>
        <strain evidence="2">BY-33</strain>
    </source>
</reference>
<feature type="domain" description="FAD-binding FR-type" evidence="1">
    <location>
        <begin position="17"/>
        <end position="169"/>
    </location>
</feature>
<accession>A0A939RUX3</accession>
<dbReference type="Pfam" id="PF08021">
    <property type="entry name" value="FAD_binding_9"/>
    <property type="match status" value="1"/>
</dbReference>
<comment type="caution">
    <text evidence="2">The sequence shown here is derived from an EMBL/GenBank/DDBJ whole genome shotgun (WGS) entry which is preliminary data.</text>
</comment>